<gene>
    <name evidence="1" type="ORF">BC936DRAFT_140341</name>
</gene>
<sequence length="112" mass="12189">METPRQLTTTEIGKLIDLTLKGKNIIKNSTRGCFVVALLANRVCMWFQPGRHPTHHTPSSGSARPCSRRLVNGSPVGHVVPKIGETASRFCVATKDGVTDRTSLYACLQVVT</sequence>
<evidence type="ECO:0000313" key="1">
    <source>
        <dbReference type="EMBL" id="RUP06377.1"/>
    </source>
</evidence>
<dbReference type="AlphaFoldDB" id="A0A433AUH8"/>
<keyword evidence="2" id="KW-1185">Reference proteome</keyword>
<comment type="caution">
    <text evidence="1">The sequence shown here is derived from an EMBL/GenBank/DDBJ whole genome shotgun (WGS) entry which is preliminary data.</text>
</comment>
<name>A0A433AUH8_9FUNG</name>
<organism evidence="1 2">
    <name type="scientific">Jimgerdemannia flammicorona</name>
    <dbReference type="NCBI Taxonomy" id="994334"/>
    <lineage>
        <taxon>Eukaryota</taxon>
        <taxon>Fungi</taxon>
        <taxon>Fungi incertae sedis</taxon>
        <taxon>Mucoromycota</taxon>
        <taxon>Mucoromycotina</taxon>
        <taxon>Endogonomycetes</taxon>
        <taxon>Endogonales</taxon>
        <taxon>Endogonaceae</taxon>
        <taxon>Jimgerdemannia</taxon>
    </lineage>
</organism>
<dbReference type="Proteomes" id="UP000268093">
    <property type="component" value="Unassembled WGS sequence"/>
</dbReference>
<accession>A0A433AUH8</accession>
<proteinExistence type="predicted"/>
<evidence type="ECO:0000313" key="2">
    <source>
        <dbReference type="Proteomes" id="UP000268093"/>
    </source>
</evidence>
<dbReference type="EMBL" id="RBNI01016843">
    <property type="protein sequence ID" value="RUP06377.1"/>
    <property type="molecule type" value="Genomic_DNA"/>
</dbReference>
<reference evidence="1 2" key="1">
    <citation type="journal article" date="2018" name="New Phytol.">
        <title>Phylogenomics of Endogonaceae and evolution of mycorrhizas within Mucoromycota.</title>
        <authorList>
            <person name="Chang Y."/>
            <person name="Desiro A."/>
            <person name="Na H."/>
            <person name="Sandor L."/>
            <person name="Lipzen A."/>
            <person name="Clum A."/>
            <person name="Barry K."/>
            <person name="Grigoriev I.V."/>
            <person name="Martin F.M."/>
            <person name="Stajich J.E."/>
            <person name="Smith M.E."/>
            <person name="Bonito G."/>
            <person name="Spatafora J.W."/>
        </authorList>
    </citation>
    <scope>NUCLEOTIDE SEQUENCE [LARGE SCALE GENOMIC DNA]</scope>
    <source>
        <strain evidence="1 2">GMNB39</strain>
    </source>
</reference>
<protein>
    <submittedName>
        <fullName evidence="1">Uncharacterized protein</fullName>
    </submittedName>
</protein>